<protein>
    <submittedName>
        <fullName evidence="1">Uncharacterized protein</fullName>
    </submittedName>
</protein>
<gene>
    <name evidence="1" type="ORF">SCHPADRAFT_947673</name>
</gene>
<organism evidence="1 2">
    <name type="scientific">Schizopora paradoxa</name>
    <dbReference type="NCBI Taxonomy" id="27342"/>
    <lineage>
        <taxon>Eukaryota</taxon>
        <taxon>Fungi</taxon>
        <taxon>Dikarya</taxon>
        <taxon>Basidiomycota</taxon>
        <taxon>Agaricomycotina</taxon>
        <taxon>Agaricomycetes</taxon>
        <taxon>Hymenochaetales</taxon>
        <taxon>Schizoporaceae</taxon>
        <taxon>Schizopora</taxon>
    </lineage>
</organism>
<proteinExistence type="predicted"/>
<dbReference type="InParanoid" id="A0A0H2R4V5"/>
<keyword evidence="2" id="KW-1185">Reference proteome</keyword>
<sequence length="87" mass="9256">MSDVVPTTEESTSFTSDAVDEFYLHPFKTSASPSSAVLFVHPSTSEHLACGPYLKLSAAVALTISSICSARLHSRERLSAPAKGKDD</sequence>
<evidence type="ECO:0000313" key="2">
    <source>
        <dbReference type="Proteomes" id="UP000053477"/>
    </source>
</evidence>
<accession>A0A0H2R4V5</accession>
<evidence type="ECO:0000313" key="1">
    <source>
        <dbReference type="EMBL" id="KLO04468.1"/>
    </source>
</evidence>
<reference evidence="1 2" key="1">
    <citation type="submission" date="2015-04" db="EMBL/GenBank/DDBJ databases">
        <title>Complete genome sequence of Schizopora paradoxa KUC8140, a cosmopolitan wood degrader in East Asia.</title>
        <authorList>
            <consortium name="DOE Joint Genome Institute"/>
            <person name="Min B."/>
            <person name="Park H."/>
            <person name="Jang Y."/>
            <person name="Kim J.-J."/>
            <person name="Kim K.H."/>
            <person name="Pangilinan J."/>
            <person name="Lipzen A."/>
            <person name="Riley R."/>
            <person name="Grigoriev I.V."/>
            <person name="Spatafora J.W."/>
            <person name="Choi I.-G."/>
        </authorList>
    </citation>
    <scope>NUCLEOTIDE SEQUENCE [LARGE SCALE GENOMIC DNA]</scope>
    <source>
        <strain evidence="1 2">KUC8140</strain>
    </source>
</reference>
<name>A0A0H2R4V5_9AGAM</name>
<dbReference type="AlphaFoldDB" id="A0A0H2R4V5"/>
<dbReference type="Proteomes" id="UP000053477">
    <property type="component" value="Unassembled WGS sequence"/>
</dbReference>
<dbReference type="EMBL" id="KQ086531">
    <property type="protein sequence ID" value="KLO04468.1"/>
    <property type="molecule type" value="Genomic_DNA"/>
</dbReference>